<sequence length="757" mass="87179">MVYISKPCFLTKLPYPVNSESTKKCYITKVFPKGCQEIIVAINEIGINIYNANSGQIITNYPVDRNTIFSCTPASIYIEANRKRMTVAGTIETLSKIPKLLLWIEKSNLEVQIKFVNTKSKITNIQLFREYIIIFLESGEIIQYNSSLNVVYEAVTNIPNVVECGQIKNLRSNEDPLKESKEKDILYKVSIENFRIIIIDIFQIQQITCTKLNTVSGTLVMDFNMNHKITLAEQNIIYHLTPTHLFTYVLTLSNIELKSKTEFAKKLSIPIFLEIIHDHHIIICSATRILLFDTVHQVFFFSREIEFIINTAPVIIHTSESSKNQNALLILSSSESLILSTISSSKKSLLIDMFGKADNEKEIECMIINSIMDFEKKKINKLALESPKKTKKKLNIQKKIVRAFLTELKEYSLLKNGNKFDNLFFKYFDTKKITNNFNIKNSSKNSNYNIFSQDRKIHMSPQVLDEIIKMIFLSFKKDTSNSNKTRKSKALFYPKRTFTYLVKTAPLSLINVEYSGLVNTIMNVDSSLLNLLLSSDLLPPKELASALKYVLNTDPVDLKIFKRILRMMDNYIGEQVVFALKTELSRNDLEKLINLLGKQILLKKKSKKFKETSYISDELIIYGMLENSLDTIGICGITIENISPLFFNFIHNALKKTINEMINLNNIVTMLNELIRRAGGHKNINQTYQEFKSNKQYQNRITENIKMNSNSQLRNTILLNQLSLTSTLQETHFKTKRAENYQKGFSIGKYSIERLEL</sequence>
<comment type="caution">
    <text evidence="1">The sequence shown here is derived from an EMBL/GenBank/DDBJ whole genome shotgun (WGS) entry which is preliminary data.</text>
</comment>
<evidence type="ECO:0000313" key="2">
    <source>
        <dbReference type="Proteomes" id="UP000768646"/>
    </source>
</evidence>
<evidence type="ECO:0000313" key="1">
    <source>
        <dbReference type="EMBL" id="KAG4304858.1"/>
    </source>
</evidence>
<accession>A0ACB7CBB8</accession>
<name>A0ACB7CBB8_9ASCO</name>
<dbReference type="Proteomes" id="UP000768646">
    <property type="component" value="Unassembled WGS sequence"/>
</dbReference>
<dbReference type="EMBL" id="JABTEG010000006">
    <property type="protein sequence ID" value="KAG4304858.1"/>
    <property type="molecule type" value="Genomic_DNA"/>
</dbReference>
<organism evidence="1 2">
    <name type="scientific">Pneumocystis oryctolagi</name>
    <dbReference type="NCBI Taxonomy" id="42067"/>
    <lineage>
        <taxon>Eukaryota</taxon>
        <taxon>Fungi</taxon>
        <taxon>Dikarya</taxon>
        <taxon>Ascomycota</taxon>
        <taxon>Taphrinomycotina</taxon>
        <taxon>Pneumocystomycetes</taxon>
        <taxon>Pneumocystaceae</taxon>
        <taxon>Pneumocystis</taxon>
    </lineage>
</organism>
<protein>
    <submittedName>
        <fullName evidence="1">Uncharacterized protein</fullName>
    </submittedName>
</protein>
<gene>
    <name evidence="1" type="ORF">PORY_001911</name>
</gene>
<reference evidence="1 2" key="1">
    <citation type="journal article" date="2021" name="Commun. Biol.">
        <title>Genomic insights into the host specific adaptation of the Pneumocystis genus.</title>
        <authorList>
            <person name="Cisse O.H."/>
            <person name="Ma L."/>
            <person name="Dekker J.P."/>
            <person name="Khil P.P."/>
            <person name="Youn J.-H."/>
            <person name="Brenchley J.M."/>
            <person name="Blair R."/>
            <person name="Pahar B."/>
            <person name="Chabe M."/>
            <person name="Van Rompay K.K.A."/>
            <person name="Keesler R."/>
            <person name="Sukura A."/>
            <person name="Hirsch V."/>
            <person name="Kutty G."/>
            <person name="Liu Y."/>
            <person name="Peng L."/>
            <person name="Chen J."/>
            <person name="Song J."/>
            <person name="Weissenbacher-Lang C."/>
            <person name="Xu J."/>
            <person name="Upham N.S."/>
            <person name="Stajich J.E."/>
            <person name="Cuomo C.A."/>
            <person name="Cushion M.T."/>
            <person name="Kovacs J.A."/>
        </authorList>
    </citation>
    <scope>NUCLEOTIDE SEQUENCE [LARGE SCALE GENOMIC DNA]</scope>
    <source>
        <strain evidence="1 2">RABM</strain>
    </source>
</reference>
<proteinExistence type="predicted"/>
<keyword evidence="2" id="KW-1185">Reference proteome</keyword>